<gene>
    <name evidence="6" type="ORF">F7O44_21340</name>
</gene>
<reference evidence="6 7" key="1">
    <citation type="submission" date="2019-11" db="EMBL/GenBank/DDBJ databases">
        <authorList>
            <person name="Li X.-J."/>
            <person name="Feng X.-M."/>
        </authorList>
    </citation>
    <scope>NUCLEOTIDE SEQUENCE [LARGE SCALE GENOMIC DNA]</scope>
    <source>
        <strain evidence="6 7">XMNu-373</strain>
    </source>
</reference>
<dbReference type="SUPFAM" id="SSF48498">
    <property type="entry name" value="Tetracyclin repressor-like, C-terminal domain"/>
    <property type="match status" value="1"/>
</dbReference>
<dbReference type="InterPro" id="IPR050109">
    <property type="entry name" value="HTH-type_TetR-like_transc_reg"/>
</dbReference>
<dbReference type="GO" id="GO:0000976">
    <property type="term" value="F:transcription cis-regulatory region binding"/>
    <property type="evidence" value="ECO:0007669"/>
    <property type="project" value="TreeGrafter"/>
</dbReference>
<comment type="caution">
    <text evidence="6">The sequence shown here is derived from an EMBL/GenBank/DDBJ whole genome shotgun (WGS) entry which is preliminary data.</text>
</comment>
<dbReference type="GO" id="GO:0003700">
    <property type="term" value="F:DNA-binding transcription factor activity"/>
    <property type="evidence" value="ECO:0007669"/>
    <property type="project" value="TreeGrafter"/>
</dbReference>
<dbReference type="AlphaFoldDB" id="A0A7K3M8M1"/>
<feature type="DNA-binding region" description="H-T-H motif" evidence="4">
    <location>
        <begin position="39"/>
        <end position="58"/>
    </location>
</feature>
<evidence type="ECO:0000259" key="5">
    <source>
        <dbReference type="PROSITE" id="PS50977"/>
    </source>
</evidence>
<evidence type="ECO:0000313" key="7">
    <source>
        <dbReference type="Proteomes" id="UP000460435"/>
    </source>
</evidence>
<dbReference type="Gene3D" id="1.10.357.10">
    <property type="entry name" value="Tetracycline Repressor, domain 2"/>
    <property type="match status" value="1"/>
</dbReference>
<evidence type="ECO:0000256" key="3">
    <source>
        <dbReference type="ARBA" id="ARBA00023163"/>
    </source>
</evidence>
<feature type="domain" description="HTH tetR-type" evidence="5">
    <location>
        <begin position="17"/>
        <end position="76"/>
    </location>
</feature>
<dbReference type="PANTHER" id="PTHR30055:SF234">
    <property type="entry name" value="HTH-TYPE TRANSCRIPTIONAL REGULATOR BETI"/>
    <property type="match status" value="1"/>
</dbReference>
<proteinExistence type="predicted"/>
<evidence type="ECO:0000256" key="1">
    <source>
        <dbReference type="ARBA" id="ARBA00023015"/>
    </source>
</evidence>
<keyword evidence="3" id="KW-0804">Transcription</keyword>
<organism evidence="6 7">
    <name type="scientific">Phytoactinopolyspora mesophila</name>
    <dbReference type="NCBI Taxonomy" id="2650750"/>
    <lineage>
        <taxon>Bacteria</taxon>
        <taxon>Bacillati</taxon>
        <taxon>Actinomycetota</taxon>
        <taxon>Actinomycetes</taxon>
        <taxon>Jiangellales</taxon>
        <taxon>Jiangellaceae</taxon>
        <taxon>Phytoactinopolyspora</taxon>
    </lineage>
</organism>
<dbReference type="SUPFAM" id="SSF46689">
    <property type="entry name" value="Homeodomain-like"/>
    <property type="match status" value="1"/>
</dbReference>
<dbReference type="Pfam" id="PF21597">
    <property type="entry name" value="TetR_C_43"/>
    <property type="match status" value="1"/>
</dbReference>
<evidence type="ECO:0000256" key="4">
    <source>
        <dbReference type="PROSITE-ProRule" id="PRU00335"/>
    </source>
</evidence>
<dbReference type="PRINTS" id="PR00455">
    <property type="entry name" value="HTHTETR"/>
</dbReference>
<dbReference type="InterPro" id="IPR009057">
    <property type="entry name" value="Homeodomain-like_sf"/>
</dbReference>
<dbReference type="EMBL" id="WLZY01000008">
    <property type="protein sequence ID" value="NDL59619.1"/>
    <property type="molecule type" value="Genomic_DNA"/>
</dbReference>
<evidence type="ECO:0000256" key="2">
    <source>
        <dbReference type="ARBA" id="ARBA00023125"/>
    </source>
</evidence>
<dbReference type="InterPro" id="IPR036271">
    <property type="entry name" value="Tet_transcr_reg_TetR-rel_C_sf"/>
</dbReference>
<keyword evidence="1" id="KW-0805">Transcription regulation</keyword>
<dbReference type="InterPro" id="IPR049445">
    <property type="entry name" value="TetR_SbtR-like_C"/>
</dbReference>
<dbReference type="InterPro" id="IPR001647">
    <property type="entry name" value="HTH_TetR"/>
</dbReference>
<keyword evidence="7" id="KW-1185">Reference proteome</keyword>
<dbReference type="Proteomes" id="UP000460435">
    <property type="component" value="Unassembled WGS sequence"/>
</dbReference>
<dbReference type="RefSeq" id="WP_162452322.1">
    <property type="nucleotide sequence ID" value="NZ_WLZY01000008.1"/>
</dbReference>
<sequence length="214" mass="23566">MNATVGALQHRLRADASRNRERIMAAARHVLLEAGPDAPLDTIAQRAGVGNATVYRHFADRRELFRQVVLYSMERITDAAEAALADPADPFDVLSGFIHTAADEHVGSVCSLTSEDFDRNAPPVVAARERLLQAIEALMSRARDAGQLRPDVTIGDLMVAITQLSRPMPGSECTHFERFARRHLQLFIDGLRSPARSTLPGESVTLEDLERRST</sequence>
<dbReference type="PANTHER" id="PTHR30055">
    <property type="entry name" value="HTH-TYPE TRANSCRIPTIONAL REGULATOR RUTR"/>
    <property type="match status" value="1"/>
</dbReference>
<name>A0A7K3M8M1_9ACTN</name>
<accession>A0A7K3M8M1</accession>
<protein>
    <submittedName>
        <fullName evidence="6">TetR family transcriptional regulator</fullName>
    </submittedName>
</protein>
<dbReference type="Pfam" id="PF00440">
    <property type="entry name" value="TetR_N"/>
    <property type="match status" value="1"/>
</dbReference>
<keyword evidence="2 4" id="KW-0238">DNA-binding</keyword>
<evidence type="ECO:0000313" key="6">
    <source>
        <dbReference type="EMBL" id="NDL59619.1"/>
    </source>
</evidence>
<dbReference type="PROSITE" id="PS50977">
    <property type="entry name" value="HTH_TETR_2"/>
    <property type="match status" value="1"/>
</dbReference>